<sequence length="89" mass="10737">MVVKFKLENTRLMVYQILKIFEVWHYNKEEQYHPTKNPEGGVFTQYVNTFMKMKLFGQQNNMDKTIIHNSPKEYSELIMNVSMLLKMLD</sequence>
<dbReference type="Proteomes" id="UP000887565">
    <property type="component" value="Unplaced"/>
</dbReference>
<organism evidence="1 2">
    <name type="scientific">Romanomermis culicivorax</name>
    <name type="common">Nematode worm</name>
    <dbReference type="NCBI Taxonomy" id="13658"/>
    <lineage>
        <taxon>Eukaryota</taxon>
        <taxon>Metazoa</taxon>
        <taxon>Ecdysozoa</taxon>
        <taxon>Nematoda</taxon>
        <taxon>Enoplea</taxon>
        <taxon>Dorylaimia</taxon>
        <taxon>Mermithida</taxon>
        <taxon>Mermithoidea</taxon>
        <taxon>Mermithidae</taxon>
        <taxon>Romanomermis</taxon>
    </lineage>
</organism>
<accession>A0A915HI91</accession>
<name>A0A915HI91_ROMCU</name>
<evidence type="ECO:0000313" key="1">
    <source>
        <dbReference type="Proteomes" id="UP000887565"/>
    </source>
</evidence>
<dbReference type="AlphaFoldDB" id="A0A915HI91"/>
<protein>
    <submittedName>
        <fullName evidence="2">Uncharacterized protein</fullName>
    </submittedName>
</protein>
<dbReference type="WBParaSite" id="nRc.2.0.1.t01036-RA">
    <property type="protein sequence ID" value="nRc.2.0.1.t01036-RA"/>
    <property type="gene ID" value="nRc.2.0.1.g01036"/>
</dbReference>
<reference evidence="2" key="1">
    <citation type="submission" date="2022-11" db="UniProtKB">
        <authorList>
            <consortium name="WormBaseParasite"/>
        </authorList>
    </citation>
    <scope>IDENTIFICATION</scope>
</reference>
<proteinExistence type="predicted"/>
<keyword evidence="1" id="KW-1185">Reference proteome</keyword>
<evidence type="ECO:0000313" key="2">
    <source>
        <dbReference type="WBParaSite" id="nRc.2.0.1.t01036-RA"/>
    </source>
</evidence>